<protein>
    <submittedName>
        <fullName evidence="1">Uncharacterized protein</fullName>
    </submittedName>
</protein>
<dbReference type="OrthoDB" id="3033638at2759"/>
<organism evidence="1 2">
    <name type="scientific">Dendrothele bispora (strain CBS 962.96)</name>
    <dbReference type="NCBI Taxonomy" id="1314807"/>
    <lineage>
        <taxon>Eukaryota</taxon>
        <taxon>Fungi</taxon>
        <taxon>Dikarya</taxon>
        <taxon>Basidiomycota</taxon>
        <taxon>Agaricomycotina</taxon>
        <taxon>Agaricomycetes</taxon>
        <taxon>Agaricomycetidae</taxon>
        <taxon>Agaricales</taxon>
        <taxon>Agaricales incertae sedis</taxon>
        <taxon>Dendrothele</taxon>
    </lineage>
</organism>
<dbReference type="AlphaFoldDB" id="A0A4S8M925"/>
<proteinExistence type="predicted"/>
<name>A0A4S8M925_DENBC</name>
<evidence type="ECO:0000313" key="1">
    <source>
        <dbReference type="EMBL" id="THU98884.1"/>
    </source>
</evidence>
<sequence>MVWTEAEHIHSELGTRSAAQIFEDIMQSSWLRHTSRKANRFNAFLHVEMLHINEALEPGQSCCKVDECVSEIAAKWNTMSEDERKAATDDALKKLSNSRENHQLGHHNSAISTFHDVRTSMDAVKIELQRVNDSMHIQGLKHSSLLFGRTLATTTAQMYLRQANVHPISSTWPSNNQCLTSQLGWRAT</sequence>
<gene>
    <name evidence="1" type="ORF">K435DRAFT_856232</name>
</gene>
<dbReference type="Proteomes" id="UP000297245">
    <property type="component" value="Unassembled WGS sequence"/>
</dbReference>
<accession>A0A4S8M925</accession>
<keyword evidence="2" id="KW-1185">Reference proteome</keyword>
<reference evidence="1 2" key="1">
    <citation type="journal article" date="2019" name="Nat. Ecol. Evol.">
        <title>Megaphylogeny resolves global patterns of mushroom evolution.</title>
        <authorList>
            <person name="Varga T."/>
            <person name="Krizsan K."/>
            <person name="Foldi C."/>
            <person name="Dima B."/>
            <person name="Sanchez-Garcia M."/>
            <person name="Sanchez-Ramirez S."/>
            <person name="Szollosi G.J."/>
            <person name="Szarkandi J.G."/>
            <person name="Papp V."/>
            <person name="Albert L."/>
            <person name="Andreopoulos W."/>
            <person name="Angelini C."/>
            <person name="Antonin V."/>
            <person name="Barry K.W."/>
            <person name="Bougher N.L."/>
            <person name="Buchanan P."/>
            <person name="Buyck B."/>
            <person name="Bense V."/>
            <person name="Catcheside P."/>
            <person name="Chovatia M."/>
            <person name="Cooper J."/>
            <person name="Damon W."/>
            <person name="Desjardin D."/>
            <person name="Finy P."/>
            <person name="Geml J."/>
            <person name="Haridas S."/>
            <person name="Hughes K."/>
            <person name="Justo A."/>
            <person name="Karasinski D."/>
            <person name="Kautmanova I."/>
            <person name="Kiss B."/>
            <person name="Kocsube S."/>
            <person name="Kotiranta H."/>
            <person name="LaButti K.M."/>
            <person name="Lechner B.E."/>
            <person name="Liimatainen K."/>
            <person name="Lipzen A."/>
            <person name="Lukacs Z."/>
            <person name="Mihaltcheva S."/>
            <person name="Morgado L.N."/>
            <person name="Niskanen T."/>
            <person name="Noordeloos M.E."/>
            <person name="Ohm R.A."/>
            <person name="Ortiz-Santana B."/>
            <person name="Ovrebo C."/>
            <person name="Racz N."/>
            <person name="Riley R."/>
            <person name="Savchenko A."/>
            <person name="Shiryaev A."/>
            <person name="Soop K."/>
            <person name="Spirin V."/>
            <person name="Szebenyi C."/>
            <person name="Tomsovsky M."/>
            <person name="Tulloss R.E."/>
            <person name="Uehling J."/>
            <person name="Grigoriev I.V."/>
            <person name="Vagvolgyi C."/>
            <person name="Papp T."/>
            <person name="Martin F.M."/>
            <person name="Miettinen O."/>
            <person name="Hibbett D.S."/>
            <person name="Nagy L.G."/>
        </authorList>
    </citation>
    <scope>NUCLEOTIDE SEQUENCE [LARGE SCALE GENOMIC DNA]</scope>
    <source>
        <strain evidence="1 2">CBS 962.96</strain>
    </source>
</reference>
<evidence type="ECO:0000313" key="2">
    <source>
        <dbReference type="Proteomes" id="UP000297245"/>
    </source>
</evidence>
<dbReference type="EMBL" id="ML179128">
    <property type="protein sequence ID" value="THU98884.1"/>
    <property type="molecule type" value="Genomic_DNA"/>
</dbReference>